<dbReference type="GeneID" id="90570935"/>
<protein>
    <submittedName>
        <fullName evidence="1">Glycosyltransferase family 4 protein</fullName>
    </submittedName>
</protein>
<dbReference type="PANTHER" id="PTHR12526:SF595">
    <property type="entry name" value="BLL5217 PROTEIN"/>
    <property type="match status" value="1"/>
</dbReference>
<keyword evidence="2" id="KW-1185">Reference proteome</keyword>
<sequence>MKILHVLLCRGPFPAFKFGGTERVVWSLATAQKQQGHEVKFLMRPHDIRPEGTLLYDKRKSFNQQITDWPDVVHFHCAFTGELDKPFVCTEHANADKAKQYDRNTIFISQRHANNHHSDCYVYNGLDWSEYGQPSFESNSNYVHFLGKATVRHKNMTGAAKIAKKAGHKLAVLGGKRFEFGKKGYFNLDMNIDFKGMVGGDDKFTIIKQSQALLFPVRWHEPFGLAITESLFLGTPVIGTPFGSLPEIITQPEMGLLTTDYNEMVDALKHLDRFDRKVCHQVARDVFNADVMAQQYQAMYDKVLNGEYLNQAAPYATQSLLDLLPVTELMS</sequence>
<dbReference type="RefSeq" id="WP_124016693.1">
    <property type="nucleotide sequence ID" value="NZ_JAACRJ010000009.1"/>
</dbReference>
<comment type="caution">
    <text evidence="1">The sequence shown here is derived from an EMBL/GenBank/DDBJ whole genome shotgun (WGS) entry which is preliminary data.</text>
</comment>
<name>A0ABV0FSC0_9GAMM</name>
<dbReference type="Gene3D" id="3.40.50.2000">
    <property type="entry name" value="Glycogen Phosphorylase B"/>
    <property type="match status" value="2"/>
</dbReference>
<gene>
    <name evidence="1" type="ORF">ABHN84_15730</name>
</gene>
<dbReference type="SUPFAM" id="SSF53756">
    <property type="entry name" value="UDP-Glycosyltransferase/glycogen phosphorylase"/>
    <property type="match status" value="1"/>
</dbReference>
<proteinExistence type="predicted"/>
<dbReference type="EMBL" id="JBDPZN010000007">
    <property type="protein sequence ID" value="MEO3683725.1"/>
    <property type="molecule type" value="Genomic_DNA"/>
</dbReference>
<dbReference type="Pfam" id="PF13692">
    <property type="entry name" value="Glyco_trans_1_4"/>
    <property type="match status" value="1"/>
</dbReference>
<evidence type="ECO:0000313" key="2">
    <source>
        <dbReference type="Proteomes" id="UP001477278"/>
    </source>
</evidence>
<evidence type="ECO:0000313" key="1">
    <source>
        <dbReference type="EMBL" id="MEO3683725.1"/>
    </source>
</evidence>
<reference evidence="1 2" key="1">
    <citation type="submission" date="2024-05" db="EMBL/GenBank/DDBJ databases">
        <title>Genome sequencing of Marine Estuary Bacteria, Shewanella vesiculosa and S. baltica, and Pseudomonas syringae.</title>
        <authorList>
            <person name="Gurung A."/>
            <person name="Maclea K.S."/>
        </authorList>
    </citation>
    <scope>NUCLEOTIDE SEQUENCE [LARGE SCALE GENOMIC DNA]</scope>
    <source>
        <strain evidence="1 2">1A</strain>
    </source>
</reference>
<accession>A0ABV0FSC0</accession>
<organism evidence="1 2">
    <name type="scientific">Shewanella vesiculosa</name>
    <dbReference type="NCBI Taxonomy" id="518738"/>
    <lineage>
        <taxon>Bacteria</taxon>
        <taxon>Pseudomonadati</taxon>
        <taxon>Pseudomonadota</taxon>
        <taxon>Gammaproteobacteria</taxon>
        <taxon>Alteromonadales</taxon>
        <taxon>Shewanellaceae</taxon>
        <taxon>Shewanella</taxon>
    </lineage>
</organism>
<dbReference type="PANTHER" id="PTHR12526">
    <property type="entry name" value="GLYCOSYLTRANSFERASE"/>
    <property type="match status" value="1"/>
</dbReference>
<dbReference type="CDD" id="cd03802">
    <property type="entry name" value="GT4_AviGT4-like"/>
    <property type="match status" value="1"/>
</dbReference>
<dbReference type="Proteomes" id="UP001477278">
    <property type="component" value="Unassembled WGS sequence"/>
</dbReference>